<sequence>MASVVKKKPWVKRIPEDMVGRRFKNLTVMCFSRRLKNRRMWKCSCVCGGEKEVATSDLNSGHVKSCGCLGRVNALAYGESSFNKLFGAYRHQAKTRGLGFSLSKKHFRELVTNSCHYCGIPPSNSVKKKGSNGEFVYSGIDRVATKYGYSVKNCVPCCKTCNWAKGTMNLEEFKSWITRIAAHNS</sequence>
<evidence type="ECO:0008006" key="2">
    <source>
        <dbReference type="Google" id="ProtNLM"/>
    </source>
</evidence>
<organism evidence="1">
    <name type="scientific">marine sediment metagenome</name>
    <dbReference type="NCBI Taxonomy" id="412755"/>
    <lineage>
        <taxon>unclassified sequences</taxon>
        <taxon>metagenomes</taxon>
        <taxon>ecological metagenomes</taxon>
    </lineage>
</organism>
<comment type="caution">
    <text evidence="1">The sequence shown here is derived from an EMBL/GenBank/DDBJ whole genome shotgun (WGS) entry which is preliminary data.</text>
</comment>
<evidence type="ECO:0000313" key="1">
    <source>
        <dbReference type="EMBL" id="KKN88869.1"/>
    </source>
</evidence>
<dbReference type="EMBL" id="LAZR01000125">
    <property type="protein sequence ID" value="KKN88869.1"/>
    <property type="molecule type" value="Genomic_DNA"/>
</dbReference>
<protein>
    <recommendedName>
        <fullName evidence="2">HNH domain-containing protein</fullName>
    </recommendedName>
</protein>
<reference evidence="1" key="1">
    <citation type="journal article" date="2015" name="Nature">
        <title>Complex archaea that bridge the gap between prokaryotes and eukaryotes.</title>
        <authorList>
            <person name="Spang A."/>
            <person name="Saw J.H."/>
            <person name="Jorgensen S.L."/>
            <person name="Zaremba-Niedzwiedzka K."/>
            <person name="Martijn J."/>
            <person name="Lind A.E."/>
            <person name="van Eijk R."/>
            <person name="Schleper C."/>
            <person name="Guy L."/>
            <person name="Ettema T.J."/>
        </authorList>
    </citation>
    <scope>NUCLEOTIDE SEQUENCE</scope>
</reference>
<dbReference type="Gene3D" id="3.30.40.220">
    <property type="match status" value="1"/>
</dbReference>
<dbReference type="AlphaFoldDB" id="A0A0F9UB66"/>
<gene>
    <name evidence="1" type="ORF">LCGC14_0244760</name>
</gene>
<proteinExistence type="predicted"/>
<name>A0A0F9UB66_9ZZZZ</name>
<accession>A0A0F9UB66</accession>